<dbReference type="InterPro" id="IPR003439">
    <property type="entry name" value="ABC_transporter-like_ATP-bd"/>
</dbReference>
<dbReference type="GO" id="GO:0005524">
    <property type="term" value="F:ATP binding"/>
    <property type="evidence" value="ECO:0007669"/>
    <property type="project" value="UniProtKB-KW"/>
</dbReference>
<name>A0A238XT11_9BACT</name>
<dbReference type="Gene3D" id="3.40.50.300">
    <property type="entry name" value="P-loop containing nucleotide triphosphate hydrolases"/>
    <property type="match status" value="1"/>
</dbReference>
<dbReference type="InterPro" id="IPR017871">
    <property type="entry name" value="ABC_transporter-like_CS"/>
</dbReference>
<dbReference type="PROSITE" id="PS50893">
    <property type="entry name" value="ABC_TRANSPORTER_2"/>
    <property type="match status" value="1"/>
</dbReference>
<dbReference type="SUPFAM" id="SSF52540">
    <property type="entry name" value="P-loop containing nucleoside triphosphate hydrolases"/>
    <property type="match status" value="1"/>
</dbReference>
<dbReference type="InterPro" id="IPR027417">
    <property type="entry name" value="P-loop_NTPase"/>
</dbReference>
<reference evidence="5 6" key="1">
    <citation type="submission" date="2017-06" db="EMBL/GenBank/DDBJ databases">
        <authorList>
            <person name="Kim H.J."/>
            <person name="Triplett B.A."/>
        </authorList>
    </citation>
    <scope>NUCLEOTIDE SEQUENCE [LARGE SCALE GENOMIC DNA]</scope>
    <source>
        <strain evidence="5 6">DSM 13116</strain>
    </source>
</reference>
<dbReference type="SMART" id="SM00382">
    <property type="entry name" value="AAA"/>
    <property type="match status" value="1"/>
</dbReference>
<evidence type="ECO:0000256" key="1">
    <source>
        <dbReference type="ARBA" id="ARBA00022448"/>
    </source>
</evidence>
<dbReference type="InterPro" id="IPR003593">
    <property type="entry name" value="AAA+_ATPase"/>
</dbReference>
<dbReference type="Proteomes" id="UP000198324">
    <property type="component" value="Unassembled WGS sequence"/>
</dbReference>
<keyword evidence="2" id="KW-0547">Nucleotide-binding</keyword>
<evidence type="ECO:0000313" key="6">
    <source>
        <dbReference type="Proteomes" id="UP000198324"/>
    </source>
</evidence>
<dbReference type="PANTHER" id="PTHR42788">
    <property type="entry name" value="TAURINE IMPORT ATP-BINDING PROTEIN-RELATED"/>
    <property type="match status" value="1"/>
</dbReference>
<feature type="domain" description="ABC transporter" evidence="4">
    <location>
        <begin position="5"/>
        <end position="201"/>
    </location>
</feature>
<dbReference type="InterPro" id="IPR050166">
    <property type="entry name" value="ABC_transporter_ATP-bind"/>
</dbReference>
<keyword evidence="1" id="KW-0813">Transport</keyword>
<keyword evidence="6" id="KW-1185">Reference proteome</keyword>
<keyword evidence="3 5" id="KW-0067">ATP-binding</keyword>
<dbReference type="GO" id="GO:0016887">
    <property type="term" value="F:ATP hydrolysis activity"/>
    <property type="evidence" value="ECO:0007669"/>
    <property type="project" value="InterPro"/>
</dbReference>
<dbReference type="Pfam" id="PF00005">
    <property type="entry name" value="ABC_tran"/>
    <property type="match status" value="1"/>
</dbReference>
<dbReference type="RefSeq" id="WP_235641459.1">
    <property type="nucleotide sequence ID" value="NZ_FZOC01000001.1"/>
</dbReference>
<accession>A0A238XT11</accession>
<sequence length="201" mass="21371">MTTVLSFHAASKTHAGRTVLPPTDIVLAHGDILAVTGPSGAGKSTLLRLAAGLATPDSGRVAIATRRIGFVFQEPRLLPWLCALDNASLPLRAAGCSRDEAGRRASTLLDALGLAEFHRAFPSQLSGGMRQRVSLARALALEPDLLLLDEPYTGLDEALKQDVRGLVERQLMATNAAAVLVTHDRGDIPDRVRTILRLGTV</sequence>
<evidence type="ECO:0000256" key="3">
    <source>
        <dbReference type="ARBA" id="ARBA00022840"/>
    </source>
</evidence>
<protein>
    <submittedName>
        <fullName evidence="5">NitT/TauT family transport system ATP-binding protein</fullName>
    </submittedName>
</protein>
<evidence type="ECO:0000313" key="5">
    <source>
        <dbReference type="EMBL" id="SNR62057.1"/>
    </source>
</evidence>
<evidence type="ECO:0000259" key="4">
    <source>
        <dbReference type="PROSITE" id="PS50893"/>
    </source>
</evidence>
<dbReference type="PANTHER" id="PTHR42788:SF19">
    <property type="entry name" value="ALIPHATIC SULFONATES IMPORT ATP-BINDING PROTEIN SSUB 2"/>
    <property type="match status" value="1"/>
</dbReference>
<dbReference type="EMBL" id="FZOC01000001">
    <property type="protein sequence ID" value="SNR62057.1"/>
    <property type="molecule type" value="Genomic_DNA"/>
</dbReference>
<dbReference type="AlphaFoldDB" id="A0A238XT11"/>
<evidence type="ECO:0000256" key="2">
    <source>
        <dbReference type="ARBA" id="ARBA00022741"/>
    </source>
</evidence>
<proteinExistence type="predicted"/>
<gene>
    <name evidence="5" type="ORF">SAMN04488503_0415</name>
</gene>
<organism evidence="5 6">
    <name type="scientific">Humidesulfovibrio mexicanus</name>
    <dbReference type="NCBI Taxonomy" id="147047"/>
    <lineage>
        <taxon>Bacteria</taxon>
        <taxon>Pseudomonadati</taxon>
        <taxon>Thermodesulfobacteriota</taxon>
        <taxon>Desulfovibrionia</taxon>
        <taxon>Desulfovibrionales</taxon>
        <taxon>Desulfovibrionaceae</taxon>
        <taxon>Humidesulfovibrio</taxon>
    </lineage>
</organism>
<dbReference type="PROSITE" id="PS00211">
    <property type="entry name" value="ABC_TRANSPORTER_1"/>
    <property type="match status" value="1"/>
</dbReference>